<accession>A0A177WFZ6</accession>
<keyword evidence="4 12" id="KW-0808">Transferase</keyword>
<dbReference type="eggNOG" id="KOG2517">
    <property type="taxonomic scope" value="Eukaryota"/>
</dbReference>
<dbReference type="PANTHER" id="PTHR10196">
    <property type="entry name" value="SUGAR KINASE"/>
    <property type="match status" value="1"/>
</dbReference>
<evidence type="ECO:0000259" key="13">
    <source>
        <dbReference type="Pfam" id="PF00370"/>
    </source>
</evidence>
<dbReference type="InterPro" id="IPR005999">
    <property type="entry name" value="Glycerol_kin"/>
</dbReference>
<evidence type="ECO:0000256" key="10">
    <source>
        <dbReference type="ARBA" id="ARBA00052101"/>
    </source>
</evidence>
<dbReference type="InterPro" id="IPR018485">
    <property type="entry name" value="FGGY_C"/>
</dbReference>
<feature type="domain" description="Carbohydrate kinase FGGY C-terminal" evidence="14">
    <location>
        <begin position="268"/>
        <end position="458"/>
    </location>
</feature>
<dbReference type="PROSITE" id="PS00933">
    <property type="entry name" value="FGGY_KINASES_1"/>
    <property type="match status" value="1"/>
</dbReference>
<dbReference type="GO" id="GO:0006641">
    <property type="term" value="P:triglyceride metabolic process"/>
    <property type="evidence" value="ECO:0007669"/>
    <property type="project" value="TreeGrafter"/>
</dbReference>
<dbReference type="InterPro" id="IPR018484">
    <property type="entry name" value="FGGY_N"/>
</dbReference>
<dbReference type="Proteomes" id="UP000077115">
    <property type="component" value="Unassembled WGS sequence"/>
</dbReference>
<evidence type="ECO:0000256" key="12">
    <source>
        <dbReference type="RuleBase" id="RU003733"/>
    </source>
</evidence>
<dbReference type="PANTHER" id="PTHR10196:SF69">
    <property type="entry name" value="GLYCEROL KINASE"/>
    <property type="match status" value="1"/>
</dbReference>
<proteinExistence type="inferred from homology"/>
<dbReference type="Pfam" id="PF02782">
    <property type="entry name" value="FGGY_C"/>
    <property type="match status" value="1"/>
</dbReference>
<dbReference type="GO" id="GO:0005524">
    <property type="term" value="F:ATP binding"/>
    <property type="evidence" value="ECO:0007669"/>
    <property type="project" value="UniProtKB-KW"/>
</dbReference>
<evidence type="ECO:0000256" key="2">
    <source>
        <dbReference type="ARBA" id="ARBA00009156"/>
    </source>
</evidence>
<dbReference type="GO" id="GO:0019563">
    <property type="term" value="P:glycerol catabolic process"/>
    <property type="evidence" value="ECO:0007669"/>
    <property type="project" value="UniProtKB-UniPathway"/>
</dbReference>
<dbReference type="STRING" id="403673.A0A177WFZ6"/>
<evidence type="ECO:0000256" key="1">
    <source>
        <dbReference type="ARBA" id="ARBA00005190"/>
    </source>
</evidence>
<dbReference type="FunFam" id="3.30.420.40:FF:000177">
    <property type="entry name" value="Glycerol kinase"/>
    <property type="match status" value="1"/>
</dbReference>
<dbReference type="PIRSF" id="PIRSF000538">
    <property type="entry name" value="GlpK"/>
    <property type="match status" value="1"/>
</dbReference>
<evidence type="ECO:0000259" key="14">
    <source>
        <dbReference type="Pfam" id="PF02782"/>
    </source>
</evidence>
<dbReference type="NCBIfam" id="TIGR01311">
    <property type="entry name" value="glycerol_kin"/>
    <property type="match status" value="1"/>
</dbReference>
<evidence type="ECO:0000313" key="16">
    <source>
        <dbReference type="Proteomes" id="UP000077115"/>
    </source>
</evidence>
<dbReference type="PROSITE" id="PS00445">
    <property type="entry name" value="FGGY_KINASES_2"/>
    <property type="match status" value="1"/>
</dbReference>
<dbReference type="Pfam" id="PF00370">
    <property type="entry name" value="FGGY_N"/>
    <property type="match status" value="1"/>
</dbReference>
<dbReference type="SUPFAM" id="SSF53067">
    <property type="entry name" value="Actin-like ATPase domain"/>
    <property type="match status" value="2"/>
</dbReference>
<keyword evidence="8" id="KW-0067">ATP-binding</keyword>
<evidence type="ECO:0000256" key="6">
    <source>
        <dbReference type="ARBA" id="ARBA00022777"/>
    </source>
</evidence>
<dbReference type="InterPro" id="IPR000577">
    <property type="entry name" value="Carb_kinase_FGGY"/>
</dbReference>
<dbReference type="Gene3D" id="3.30.420.40">
    <property type="match status" value="2"/>
</dbReference>
<dbReference type="VEuPathDB" id="FungiDB:BDEG_22924"/>
<feature type="domain" description="Carbohydrate kinase FGGY N-terminal" evidence="13">
    <location>
        <begin position="4"/>
        <end position="258"/>
    </location>
</feature>
<reference evidence="15 16" key="1">
    <citation type="submission" date="2006-10" db="EMBL/GenBank/DDBJ databases">
        <title>The Genome Sequence of Batrachochytrium dendrobatidis JEL423.</title>
        <authorList>
            <consortium name="The Broad Institute Genome Sequencing Platform"/>
            <person name="Birren B."/>
            <person name="Lander E."/>
            <person name="Galagan J."/>
            <person name="Cuomo C."/>
            <person name="Devon K."/>
            <person name="Jaffe D."/>
            <person name="Butler J."/>
            <person name="Alvarez P."/>
            <person name="Gnerre S."/>
            <person name="Grabherr M."/>
            <person name="Kleber M."/>
            <person name="Mauceli E."/>
            <person name="Brockman W."/>
            <person name="Young S."/>
            <person name="LaButti K."/>
            <person name="Sykes S."/>
            <person name="DeCaprio D."/>
            <person name="Crawford M."/>
            <person name="Koehrsen M."/>
            <person name="Engels R."/>
            <person name="Montgomery P."/>
            <person name="Pearson M."/>
            <person name="Howarth C."/>
            <person name="Larson L."/>
            <person name="White J."/>
            <person name="O'Leary S."/>
            <person name="Kodira C."/>
            <person name="Zeng Q."/>
            <person name="Yandava C."/>
            <person name="Alvarado L."/>
            <person name="Longcore J."/>
            <person name="James T."/>
        </authorList>
    </citation>
    <scope>NUCLEOTIDE SEQUENCE [LARGE SCALE GENOMIC DNA]</scope>
    <source>
        <strain evidence="15 16">JEL423</strain>
    </source>
</reference>
<keyword evidence="7" id="KW-0319">Glycerol metabolism</keyword>
<gene>
    <name evidence="15" type="ORF">BDEG_22924</name>
</gene>
<comment type="catalytic activity">
    <reaction evidence="10">
        <text>glycerol + ATP = sn-glycerol 3-phosphate + ADP + H(+)</text>
        <dbReference type="Rhea" id="RHEA:21644"/>
        <dbReference type="ChEBI" id="CHEBI:15378"/>
        <dbReference type="ChEBI" id="CHEBI:17754"/>
        <dbReference type="ChEBI" id="CHEBI:30616"/>
        <dbReference type="ChEBI" id="CHEBI:57597"/>
        <dbReference type="ChEBI" id="CHEBI:456216"/>
        <dbReference type="EC" id="2.7.1.30"/>
    </reaction>
</comment>
<evidence type="ECO:0000256" key="7">
    <source>
        <dbReference type="ARBA" id="ARBA00022798"/>
    </source>
</evidence>
<organism evidence="15 16">
    <name type="scientific">Batrachochytrium dendrobatidis (strain JEL423)</name>
    <dbReference type="NCBI Taxonomy" id="403673"/>
    <lineage>
        <taxon>Eukaryota</taxon>
        <taxon>Fungi</taxon>
        <taxon>Fungi incertae sedis</taxon>
        <taxon>Chytridiomycota</taxon>
        <taxon>Chytridiomycota incertae sedis</taxon>
        <taxon>Chytridiomycetes</taxon>
        <taxon>Rhizophydiales</taxon>
        <taxon>Rhizophydiales incertae sedis</taxon>
        <taxon>Batrachochytrium</taxon>
    </lineage>
</organism>
<comment type="pathway">
    <text evidence="1">Polyol metabolism; glycerol degradation via glycerol kinase pathway; sn-glycerol 3-phosphate from glycerol: step 1/1.</text>
</comment>
<dbReference type="InterPro" id="IPR043129">
    <property type="entry name" value="ATPase_NBD"/>
</dbReference>
<evidence type="ECO:0000313" key="15">
    <source>
        <dbReference type="EMBL" id="OAJ39047.1"/>
    </source>
</evidence>
<keyword evidence="5" id="KW-0547">Nucleotide-binding</keyword>
<sequence>MPQYIGSIDQGTSSTRFMVFDTAGHIIASHQTEFAQVLPQAGWVEHDLEVIYQTVVTCIQKTVADMSAMGLQPLDIKAIGITNQRETTCVWDRLDGKPLHHAIVWLDTRTQDTVERLIAATPSKSKHHFQSICGLPLSTYFSAVKLRWLLDNIKAVQDANQTDRLMFGTIDSWLIYRLTGGVQGGIHVTDVTNASRTMLLNLKSLDWDDGMLSFFGVNKCSLPAVKSSSEVYGLIADGPLMGIPIAGDLGDQQAALVGQCCFQPGMVKNTYGTGCFMLCNTGETPTFSKHGLLTTVGYKLGNDAPAAYALEGSIAIAGAAVKWLRDNLGIISEASQVSEFAAKVPDTAGIYFIPAFSGLFAPYWRDDVRGCIVGMTQYTNKYHICRAALEATAFQTREILDAMNSDSGQAIQLLRVDGGLTNSDICMQIQADIAGVGVDRPLMRETTALGAALAAGLAVGVWKSLDDFSHVNQSDIFKPATSSSDREEQLAGWKKAVQKLF</sequence>
<dbReference type="GO" id="GO:0004370">
    <property type="term" value="F:glycerol kinase activity"/>
    <property type="evidence" value="ECO:0007669"/>
    <property type="project" value="UniProtKB-EC"/>
</dbReference>
<name>A0A177WFZ6_BATDL</name>
<dbReference type="InterPro" id="IPR042018">
    <property type="entry name" value="GK1-3_metazoan-type"/>
</dbReference>
<evidence type="ECO:0000256" key="5">
    <source>
        <dbReference type="ARBA" id="ARBA00022741"/>
    </source>
</evidence>
<keyword evidence="6 12" id="KW-0418">Kinase</keyword>
<dbReference type="GO" id="GO:0046167">
    <property type="term" value="P:glycerol-3-phosphate biosynthetic process"/>
    <property type="evidence" value="ECO:0007669"/>
    <property type="project" value="TreeGrafter"/>
</dbReference>
<dbReference type="NCBIfam" id="NF000756">
    <property type="entry name" value="PRK00047.1"/>
    <property type="match status" value="1"/>
</dbReference>
<dbReference type="GO" id="GO:0005739">
    <property type="term" value="C:mitochondrion"/>
    <property type="evidence" value="ECO:0007669"/>
    <property type="project" value="TreeGrafter"/>
</dbReference>
<dbReference type="EC" id="2.7.1.30" evidence="3"/>
<dbReference type="CDD" id="cd07792">
    <property type="entry name" value="ASKHA_NBD_FGGY_GK1-3-like"/>
    <property type="match status" value="1"/>
</dbReference>
<evidence type="ECO:0000256" key="9">
    <source>
        <dbReference type="ARBA" id="ARBA00043149"/>
    </source>
</evidence>
<dbReference type="EMBL" id="DS022302">
    <property type="protein sequence ID" value="OAJ39047.1"/>
    <property type="molecule type" value="Genomic_DNA"/>
</dbReference>
<dbReference type="OrthoDB" id="5422795at2759"/>
<dbReference type="FunFam" id="3.30.420.40:FF:000108">
    <property type="entry name" value="Glycerol kinase, glycosomal"/>
    <property type="match status" value="1"/>
</dbReference>
<dbReference type="InterPro" id="IPR018483">
    <property type="entry name" value="Carb_kinase_FGGY_CS"/>
</dbReference>
<dbReference type="UniPathway" id="UPA00618">
    <property type="reaction ID" value="UER00672"/>
</dbReference>
<evidence type="ECO:0000256" key="4">
    <source>
        <dbReference type="ARBA" id="ARBA00022679"/>
    </source>
</evidence>
<comment type="similarity">
    <text evidence="2 12">Belongs to the FGGY kinase family.</text>
</comment>
<dbReference type="AlphaFoldDB" id="A0A177WFZ6"/>
<evidence type="ECO:0000256" key="3">
    <source>
        <dbReference type="ARBA" id="ARBA00012099"/>
    </source>
</evidence>
<evidence type="ECO:0000256" key="8">
    <source>
        <dbReference type="ARBA" id="ARBA00022840"/>
    </source>
</evidence>
<evidence type="ECO:0000256" key="11">
    <source>
        <dbReference type="ARBA" id="ARBA00071571"/>
    </source>
</evidence>
<protein>
    <recommendedName>
        <fullName evidence="11">Probable glycerol kinase</fullName>
        <ecNumber evidence="3">2.7.1.30</ecNumber>
    </recommendedName>
    <alternativeName>
        <fullName evidence="9">ATP:glycerol 3-phosphotransferase</fullName>
    </alternativeName>
</protein>
<reference evidence="15 16" key="2">
    <citation type="submission" date="2016-05" db="EMBL/GenBank/DDBJ databases">
        <title>Lineage-specific infection strategies underlie the spectrum of fungal disease in amphibians.</title>
        <authorList>
            <person name="Cuomo C.A."/>
            <person name="Farrer R.A."/>
            <person name="James T."/>
            <person name="Longcore J."/>
            <person name="Birren B."/>
        </authorList>
    </citation>
    <scope>NUCLEOTIDE SEQUENCE [LARGE SCALE GENOMIC DNA]</scope>
    <source>
        <strain evidence="15 16">JEL423</strain>
    </source>
</reference>